<evidence type="ECO:0008006" key="4">
    <source>
        <dbReference type="Google" id="ProtNLM"/>
    </source>
</evidence>
<name>A0A1T3CXW7_9HYPO</name>
<dbReference type="AlphaFoldDB" id="A0A1T3CXW7"/>
<evidence type="ECO:0000313" key="2">
    <source>
        <dbReference type="EMBL" id="OPB45933.1"/>
    </source>
</evidence>
<keyword evidence="1" id="KW-0732">Signal</keyword>
<proteinExistence type="predicted"/>
<comment type="caution">
    <text evidence="2">The sequence shown here is derived from an EMBL/GenBank/DDBJ whole genome shotgun (WGS) entry which is preliminary data.</text>
</comment>
<protein>
    <recommendedName>
        <fullName evidence="4">SSCRP protein</fullName>
    </recommendedName>
</protein>
<dbReference type="Proteomes" id="UP000191004">
    <property type="component" value="Unassembled WGS sequence"/>
</dbReference>
<accession>A0A1T3CXW7</accession>
<feature type="signal peptide" evidence="1">
    <location>
        <begin position="1"/>
        <end position="19"/>
    </location>
</feature>
<dbReference type="OrthoDB" id="4887747at2759"/>
<sequence>MRISQGPLALAMVAGSVLAAPAQSINSEIAHDDAYIPPIGTSPWFLPWRRDESSVDQTEDVSTLPGISPWFLPWRRDESSVDQTEDVSAPPGIGLWFLPWRRNKGRTEQTEDMSA</sequence>
<dbReference type="EMBL" id="LVVK01000004">
    <property type="protein sequence ID" value="OPB45933.1"/>
    <property type="molecule type" value="Genomic_DNA"/>
</dbReference>
<feature type="chain" id="PRO_5012323417" description="SSCRP protein" evidence="1">
    <location>
        <begin position="20"/>
        <end position="115"/>
    </location>
</feature>
<evidence type="ECO:0000256" key="1">
    <source>
        <dbReference type="SAM" id="SignalP"/>
    </source>
</evidence>
<organism evidence="2 3">
    <name type="scientific">Trichoderma guizhouense</name>
    <dbReference type="NCBI Taxonomy" id="1491466"/>
    <lineage>
        <taxon>Eukaryota</taxon>
        <taxon>Fungi</taxon>
        <taxon>Dikarya</taxon>
        <taxon>Ascomycota</taxon>
        <taxon>Pezizomycotina</taxon>
        <taxon>Sordariomycetes</taxon>
        <taxon>Hypocreomycetidae</taxon>
        <taxon>Hypocreales</taxon>
        <taxon>Hypocreaceae</taxon>
        <taxon>Trichoderma</taxon>
    </lineage>
</organism>
<evidence type="ECO:0000313" key="3">
    <source>
        <dbReference type="Proteomes" id="UP000191004"/>
    </source>
</evidence>
<reference evidence="2 3" key="1">
    <citation type="submission" date="2016-04" db="EMBL/GenBank/DDBJ databases">
        <title>Multiple horizontal gene transfer events from other fungi enriched the ability of the initially mycotrophic fungus Trichoderma (Ascomycota) to feed on dead plant biomass.</title>
        <authorList>
            <person name="Atanasova L."/>
            <person name="Chenthamara K."/>
            <person name="Zhang J."/>
            <person name="Grujic M."/>
            <person name="Henrissat B."/>
            <person name="Kuo A."/>
            <person name="Aertz A."/>
            <person name="Salamov A."/>
            <person name="Lipzen A."/>
            <person name="Labutti K."/>
            <person name="Barry K."/>
            <person name="Miao Y."/>
            <person name="Rahimi M.J."/>
            <person name="Shen Q."/>
            <person name="Grigoriev I.V."/>
            <person name="Kubicek C.P."/>
            <person name="Druzhinina I.S."/>
        </authorList>
    </citation>
    <scope>NUCLEOTIDE SEQUENCE [LARGE SCALE GENOMIC DNA]</scope>
    <source>
        <strain evidence="2 3">NJAU 4742</strain>
    </source>
</reference>
<gene>
    <name evidence="2" type="ORF">A0O28_0095020</name>
</gene>
<keyword evidence="3" id="KW-1185">Reference proteome</keyword>